<evidence type="ECO:0000313" key="1">
    <source>
        <dbReference type="EMBL" id="KAI3371346.1"/>
    </source>
</evidence>
<dbReference type="EMBL" id="CM041536">
    <property type="protein sequence ID" value="KAI3371346.1"/>
    <property type="molecule type" value="Genomic_DNA"/>
</dbReference>
<comment type="caution">
    <text evidence="1">The sequence shown here is derived from an EMBL/GenBank/DDBJ whole genome shotgun (WGS) entry which is preliminary data.</text>
</comment>
<protein>
    <submittedName>
        <fullName evidence="1">Uncharacterized protein</fullName>
    </submittedName>
</protein>
<keyword evidence="2" id="KW-1185">Reference proteome</keyword>
<organism evidence="1 2">
    <name type="scientific">Scortum barcoo</name>
    <name type="common">barcoo grunter</name>
    <dbReference type="NCBI Taxonomy" id="214431"/>
    <lineage>
        <taxon>Eukaryota</taxon>
        <taxon>Metazoa</taxon>
        <taxon>Chordata</taxon>
        <taxon>Craniata</taxon>
        <taxon>Vertebrata</taxon>
        <taxon>Euteleostomi</taxon>
        <taxon>Actinopterygii</taxon>
        <taxon>Neopterygii</taxon>
        <taxon>Teleostei</taxon>
        <taxon>Neoteleostei</taxon>
        <taxon>Acanthomorphata</taxon>
        <taxon>Eupercaria</taxon>
        <taxon>Centrarchiformes</taxon>
        <taxon>Terapontoidei</taxon>
        <taxon>Terapontidae</taxon>
        <taxon>Scortum</taxon>
    </lineage>
</organism>
<reference evidence="1" key="1">
    <citation type="submission" date="2022-04" db="EMBL/GenBank/DDBJ databases">
        <title>Jade perch genome.</title>
        <authorList>
            <person name="Chao B."/>
        </authorList>
    </citation>
    <scope>NUCLEOTIDE SEQUENCE</scope>
    <source>
        <strain evidence="1">CB-2022</strain>
    </source>
</reference>
<evidence type="ECO:0000313" key="2">
    <source>
        <dbReference type="Proteomes" id="UP000831701"/>
    </source>
</evidence>
<gene>
    <name evidence="1" type="ORF">L3Q82_023557</name>
</gene>
<proteinExistence type="predicted"/>
<dbReference type="Proteomes" id="UP000831701">
    <property type="component" value="Chromosome 6"/>
</dbReference>
<name>A0ACB8WUG6_9TELE</name>
<accession>A0ACB8WUG6</accession>
<sequence>MSYTSKRRNWNPKAEEAFKKKHFTTALVLSVPDPALQFLVEVDASNEGVRAVLSQRLANDRFHRCAFLSRKLTPAERNYDVVGSGSRSHSQMRCLTCMSREPTAKEPETILSPDRVVGAVTWQIEKDVQRASRGETAPEGCPRNRLFVLEALHSKVIHWAHTSLLICHPGVKRTKFVIEQQFWWLLVAKDVAEYVSACSVCARGKGVKAGRSRWGSSSHYRVPHCPWSHISLDFISGLPLSKGNTTVLTVVDRFYRAPESRTGDMPEVPGVSKSDDVE</sequence>